<dbReference type="SMART" id="SM00028">
    <property type="entry name" value="TPR"/>
    <property type="match status" value="2"/>
</dbReference>
<dbReference type="InterPro" id="IPR019734">
    <property type="entry name" value="TPR_rpt"/>
</dbReference>
<dbReference type="EMBL" id="JADIMR010000038">
    <property type="protein sequence ID" value="MBO8446659.1"/>
    <property type="molecule type" value="Genomic_DNA"/>
</dbReference>
<reference evidence="2" key="2">
    <citation type="journal article" date="2021" name="PeerJ">
        <title>Extensive microbial diversity within the chicken gut microbiome revealed by metagenomics and culture.</title>
        <authorList>
            <person name="Gilroy R."/>
            <person name="Ravi A."/>
            <person name="Getino M."/>
            <person name="Pursley I."/>
            <person name="Horton D.L."/>
            <person name="Alikhan N.F."/>
            <person name="Baker D."/>
            <person name="Gharbi K."/>
            <person name="Hall N."/>
            <person name="Watson M."/>
            <person name="Adriaenssens E.M."/>
            <person name="Foster-Nyarko E."/>
            <person name="Jarju S."/>
            <person name="Secka A."/>
            <person name="Antonio M."/>
            <person name="Oren A."/>
            <person name="Chaudhuri R.R."/>
            <person name="La Ragione R."/>
            <person name="Hildebrand F."/>
            <person name="Pallen M.J."/>
        </authorList>
    </citation>
    <scope>NUCLEOTIDE SEQUENCE</scope>
    <source>
        <strain evidence="2">D3-1215</strain>
    </source>
</reference>
<sequence length="641" mass="73714">MAQKNIRDIRSIIYSSLSDKNLGRALAQLKIIARPCHAEELSEIEDNYRAMLSYRFGGVEDPDADNIYNHLVKRAFELTDDVCAAYMPTDYSQNEVFSTLWNCYRFGNDQVDYCRVMNGQGTPLNNQIAVSAVTLNCLRILDEPKLHCLIDFCSNSDKKTAARALTGLMLCLIKHNKRIVYYPAVNNRLNLLFDNPDNVSLARQIVKHFIRCKENPRITKDIKDNILPTLSKMAPDIGKKVKDNFDNDDYEESMYSVQDMIQESGIADKMQAYSELQLQGSDINYSTFCSLKKFGFFQNTDSWFMPFYKENPAISVLFSQSGGASFLDFLAGSNFLCDSDKYSFCVNLTMVPEEMRKPMQKQLQAQIGDVPEFDAKNGNMVMYTNRYMQDIYRFYKLYRNKEFFDDIFELGCDVYNMDFFRFLDSDGTYLSELADFYLSKELYETALGAYGILMENTVPDAELYRKTAFCLQKNLFYTQAAEYYEKVDLMEGGNAAILKKAGYCHRKAGDLDAALKYYRQAEEFEPENLNVLFNIALCLAELRSFDKALNYFYKIEFLNPDACRSAKMNLYFGHCLWATGDKKGAMKHYMAYEPKDKLEENLRLAPCGFSTRDIYFIMDYIRYFGALAVESGQNGTAAGKS</sequence>
<evidence type="ECO:0000313" key="3">
    <source>
        <dbReference type="Proteomes" id="UP000823637"/>
    </source>
</evidence>
<organism evidence="2 3">
    <name type="scientific">Candidatus Enterocola intestinipullorum</name>
    <dbReference type="NCBI Taxonomy" id="2840783"/>
    <lineage>
        <taxon>Bacteria</taxon>
        <taxon>Pseudomonadati</taxon>
        <taxon>Bacteroidota</taxon>
        <taxon>Bacteroidia</taxon>
        <taxon>Bacteroidales</taxon>
        <taxon>Candidatus Enterocola</taxon>
    </lineage>
</organism>
<name>A0A9D9EFC7_9BACT</name>
<evidence type="ECO:0000313" key="2">
    <source>
        <dbReference type="EMBL" id="MBO8446659.1"/>
    </source>
</evidence>
<evidence type="ECO:0000256" key="1">
    <source>
        <dbReference type="PROSITE-ProRule" id="PRU00339"/>
    </source>
</evidence>
<dbReference type="AlphaFoldDB" id="A0A9D9EFC7"/>
<accession>A0A9D9EFC7</accession>
<gene>
    <name evidence="2" type="ORF">IAC32_02805</name>
</gene>
<comment type="caution">
    <text evidence="2">The sequence shown here is derived from an EMBL/GenBank/DDBJ whole genome shotgun (WGS) entry which is preliminary data.</text>
</comment>
<protein>
    <recommendedName>
        <fullName evidence="4">Tetratricopeptide repeat protein</fullName>
    </recommendedName>
</protein>
<proteinExistence type="predicted"/>
<keyword evidence="1" id="KW-0802">TPR repeat</keyword>
<reference evidence="2" key="1">
    <citation type="submission" date="2020-10" db="EMBL/GenBank/DDBJ databases">
        <authorList>
            <person name="Gilroy R."/>
        </authorList>
    </citation>
    <scope>NUCLEOTIDE SEQUENCE</scope>
    <source>
        <strain evidence="2">D3-1215</strain>
    </source>
</reference>
<dbReference type="InterPro" id="IPR011990">
    <property type="entry name" value="TPR-like_helical_dom_sf"/>
</dbReference>
<dbReference type="PROSITE" id="PS50005">
    <property type="entry name" value="TPR"/>
    <property type="match status" value="2"/>
</dbReference>
<dbReference type="Proteomes" id="UP000823637">
    <property type="component" value="Unassembled WGS sequence"/>
</dbReference>
<dbReference type="SUPFAM" id="SSF48452">
    <property type="entry name" value="TPR-like"/>
    <property type="match status" value="1"/>
</dbReference>
<evidence type="ECO:0008006" key="4">
    <source>
        <dbReference type="Google" id="ProtNLM"/>
    </source>
</evidence>
<feature type="repeat" description="TPR" evidence="1">
    <location>
        <begin position="529"/>
        <end position="562"/>
    </location>
</feature>
<feature type="repeat" description="TPR" evidence="1">
    <location>
        <begin position="495"/>
        <end position="528"/>
    </location>
</feature>
<dbReference type="Gene3D" id="1.25.40.10">
    <property type="entry name" value="Tetratricopeptide repeat domain"/>
    <property type="match status" value="1"/>
</dbReference>